<sequence>MFRLLSSYIIITKRTTANEVCYPIPTDYIIHLNIYRVEATCSTKYQFNRKVKFIVNWISGIILFGFDLNCLDQKCINTQAKSIPSSIRNLLALDNSTDLLNNIEILSTDIGNRAYQSLNALLSIIIPILANKESPVISHDDVIKLKLGGNGHEVGRSTHYIMFTVCILNKENSVLDPIKQHCFWSFINELKQLVNQGFENSEKFLESRFMVSSDWKFMVLVLFIL</sequence>
<proteinExistence type="predicted"/>
<protein>
    <submittedName>
        <fullName evidence="1">Uncharacterized protein</fullName>
    </submittedName>
</protein>
<organism evidence="1 2">
    <name type="scientific">Gigaspora margarita</name>
    <dbReference type="NCBI Taxonomy" id="4874"/>
    <lineage>
        <taxon>Eukaryota</taxon>
        <taxon>Fungi</taxon>
        <taxon>Fungi incertae sedis</taxon>
        <taxon>Mucoromycota</taxon>
        <taxon>Glomeromycotina</taxon>
        <taxon>Glomeromycetes</taxon>
        <taxon>Diversisporales</taxon>
        <taxon>Gigasporaceae</taxon>
        <taxon>Gigaspora</taxon>
    </lineage>
</organism>
<gene>
    <name evidence="1" type="ORF">F8M41_018059</name>
</gene>
<reference evidence="1 2" key="1">
    <citation type="journal article" date="2019" name="Environ. Microbiol.">
        <title>At the nexus of three kingdoms: the genome of the mycorrhizal fungus Gigaspora margarita provides insights into plant, endobacterial and fungal interactions.</title>
        <authorList>
            <person name="Venice F."/>
            <person name="Ghignone S."/>
            <person name="Salvioli di Fossalunga A."/>
            <person name="Amselem J."/>
            <person name="Novero M."/>
            <person name="Xianan X."/>
            <person name="Sedzielewska Toro K."/>
            <person name="Morin E."/>
            <person name="Lipzen A."/>
            <person name="Grigoriev I.V."/>
            <person name="Henrissat B."/>
            <person name="Martin F.M."/>
            <person name="Bonfante P."/>
        </authorList>
    </citation>
    <scope>NUCLEOTIDE SEQUENCE [LARGE SCALE GENOMIC DNA]</scope>
    <source>
        <strain evidence="1 2">BEG34</strain>
    </source>
</reference>
<keyword evidence="2" id="KW-1185">Reference proteome</keyword>
<accession>A0A8H4AM26</accession>
<evidence type="ECO:0000313" key="2">
    <source>
        <dbReference type="Proteomes" id="UP000439903"/>
    </source>
</evidence>
<dbReference type="Proteomes" id="UP000439903">
    <property type="component" value="Unassembled WGS sequence"/>
</dbReference>
<comment type="caution">
    <text evidence="1">The sequence shown here is derived from an EMBL/GenBank/DDBJ whole genome shotgun (WGS) entry which is preliminary data.</text>
</comment>
<name>A0A8H4AM26_GIGMA</name>
<dbReference type="AlphaFoldDB" id="A0A8H4AM26"/>
<dbReference type="EMBL" id="WTPW01000429">
    <property type="protein sequence ID" value="KAF0512126.1"/>
    <property type="molecule type" value="Genomic_DNA"/>
</dbReference>
<evidence type="ECO:0000313" key="1">
    <source>
        <dbReference type="EMBL" id="KAF0512126.1"/>
    </source>
</evidence>
<dbReference type="OrthoDB" id="2415320at2759"/>